<dbReference type="EMBL" id="LWMW01000120">
    <property type="protein sequence ID" value="KZX15348.1"/>
    <property type="molecule type" value="Genomic_DNA"/>
</dbReference>
<dbReference type="InterPro" id="IPR035986">
    <property type="entry name" value="PKD_dom_sf"/>
</dbReference>
<dbReference type="PATRIC" id="fig|47311.3.peg.1698"/>
<proteinExistence type="predicted"/>
<evidence type="ECO:0000313" key="3">
    <source>
        <dbReference type="Proteomes" id="UP000077275"/>
    </source>
</evidence>
<reference evidence="2 3" key="1">
    <citation type="submission" date="2016-04" db="EMBL/GenBank/DDBJ databases">
        <title>Genome sequence of Methanobrevibacter cuticularis DSM 11139.</title>
        <authorList>
            <person name="Poehlein A."/>
            <person name="Seedorf H."/>
            <person name="Daniel R."/>
        </authorList>
    </citation>
    <scope>NUCLEOTIDE SEQUENCE [LARGE SCALE GENOMIC DNA]</scope>
    <source>
        <strain evidence="2 3">DSM 11139</strain>
    </source>
</reference>
<evidence type="ECO:0000313" key="2">
    <source>
        <dbReference type="EMBL" id="KZX15348.1"/>
    </source>
</evidence>
<evidence type="ECO:0000259" key="1">
    <source>
        <dbReference type="PROSITE" id="PS50093"/>
    </source>
</evidence>
<dbReference type="AlphaFoldDB" id="A0A166D9K5"/>
<dbReference type="Proteomes" id="UP000077275">
    <property type="component" value="Unassembled WGS sequence"/>
</dbReference>
<dbReference type="PROSITE" id="PS50093">
    <property type="entry name" value="PKD"/>
    <property type="match status" value="1"/>
</dbReference>
<keyword evidence="3" id="KW-1185">Reference proteome</keyword>
<organism evidence="2 3">
    <name type="scientific">Methanobrevibacter cuticularis</name>
    <dbReference type="NCBI Taxonomy" id="47311"/>
    <lineage>
        <taxon>Archaea</taxon>
        <taxon>Methanobacteriati</taxon>
        <taxon>Methanobacteriota</taxon>
        <taxon>Methanomada group</taxon>
        <taxon>Methanobacteria</taxon>
        <taxon>Methanobacteriales</taxon>
        <taxon>Methanobacteriaceae</taxon>
        <taxon>Methanobrevibacter</taxon>
    </lineage>
</organism>
<comment type="caution">
    <text evidence="2">The sequence shown here is derived from an EMBL/GenBank/DDBJ whole genome shotgun (WGS) entry which is preliminary data.</text>
</comment>
<dbReference type="InterPro" id="IPR013783">
    <property type="entry name" value="Ig-like_fold"/>
</dbReference>
<gene>
    <name evidence="2" type="ORF">MBCUT_15620</name>
</gene>
<dbReference type="RefSeq" id="WP_067260120.1">
    <property type="nucleotide sequence ID" value="NZ_LWMW01000120.1"/>
</dbReference>
<dbReference type="InterPro" id="IPR000601">
    <property type="entry name" value="PKD_dom"/>
</dbReference>
<feature type="domain" description="PKD" evidence="1">
    <location>
        <begin position="111"/>
        <end position="141"/>
    </location>
</feature>
<name>A0A166D9K5_9EURY</name>
<sequence>MNISKTKIGIFSILIAFFMLCSISANFAGSYGNNGFDVANVEADDFTQLNANKNIFSIEKGKIPKKYKQYENYTFQIAKGSKIKYKAAINPAGNVLVTNLKGTKVKNAVINFGDGTKKKGAGWISHTYKKAGWYKITVNLNGTCTAFDFFGTPCNGSGKITNGTKVYLVYVSNKPQLSLSKLTSGYTTLKNYKKGNIGYLDVKVTNVGASSSKATKIKMWYEQPNKFGKVYSKLKKYTKTAKLKALKAGKSTTVRIYFSIPKKYAKLWKNIKLDSLNRVNQISKTDSLFRFR</sequence>
<accession>A0A166D9K5</accession>
<dbReference type="SUPFAM" id="SSF49299">
    <property type="entry name" value="PKD domain"/>
    <property type="match status" value="1"/>
</dbReference>
<dbReference type="Gene3D" id="2.60.40.10">
    <property type="entry name" value="Immunoglobulins"/>
    <property type="match status" value="1"/>
</dbReference>
<dbReference type="OrthoDB" id="76949at2157"/>
<protein>
    <recommendedName>
        <fullName evidence="1">PKD domain-containing protein</fullName>
    </recommendedName>
</protein>